<evidence type="ECO:0000256" key="2">
    <source>
        <dbReference type="ARBA" id="ARBA00007262"/>
    </source>
</evidence>
<dbReference type="InterPro" id="IPR009311">
    <property type="entry name" value="IFI6/IFI27-like"/>
</dbReference>
<keyword evidence="5" id="KW-0472">Membrane</keyword>
<name>A0A0L6UYT3_9BASI</name>
<comment type="caution">
    <text evidence="6">The sequence shown here is derived from an EMBL/GenBank/DDBJ whole genome shotgun (WGS) entry which is preliminary data.</text>
</comment>
<evidence type="ECO:0000313" key="7">
    <source>
        <dbReference type="Proteomes" id="UP000037035"/>
    </source>
</evidence>
<dbReference type="InterPro" id="IPR038213">
    <property type="entry name" value="IFI6/IFI27-like_sf"/>
</dbReference>
<dbReference type="VEuPathDB" id="FungiDB:VP01_3363g1"/>
<keyword evidence="7" id="KW-1185">Reference proteome</keyword>
<dbReference type="Pfam" id="PF06140">
    <property type="entry name" value="Ifi-6-16"/>
    <property type="match status" value="1"/>
</dbReference>
<proteinExistence type="inferred from homology"/>
<dbReference type="EMBL" id="LAVV01008350">
    <property type="protein sequence ID" value="KNZ53035.1"/>
    <property type="molecule type" value="Genomic_DNA"/>
</dbReference>
<dbReference type="GO" id="GO:0016020">
    <property type="term" value="C:membrane"/>
    <property type="evidence" value="ECO:0007669"/>
    <property type="project" value="UniProtKB-SubCell"/>
</dbReference>
<dbReference type="AlphaFoldDB" id="A0A0L6UYT3"/>
<accession>A0A0L6UYT3</accession>
<comment type="subcellular location">
    <subcellularLocation>
        <location evidence="1">Membrane</location>
        <topology evidence="1">Multi-pass membrane protein</topology>
    </subcellularLocation>
</comment>
<dbReference type="Proteomes" id="UP000037035">
    <property type="component" value="Unassembled WGS sequence"/>
</dbReference>
<protein>
    <submittedName>
        <fullName evidence="6">Uncharacterized protein</fullName>
    </submittedName>
</protein>
<evidence type="ECO:0000256" key="4">
    <source>
        <dbReference type="ARBA" id="ARBA00022989"/>
    </source>
</evidence>
<evidence type="ECO:0000256" key="1">
    <source>
        <dbReference type="ARBA" id="ARBA00004141"/>
    </source>
</evidence>
<gene>
    <name evidence="6" type="ORF">VP01_3363g1</name>
</gene>
<dbReference type="Gene3D" id="6.10.110.10">
    <property type="match status" value="1"/>
</dbReference>
<evidence type="ECO:0000313" key="6">
    <source>
        <dbReference type="EMBL" id="KNZ53035.1"/>
    </source>
</evidence>
<evidence type="ECO:0000256" key="5">
    <source>
        <dbReference type="ARBA" id="ARBA00023136"/>
    </source>
</evidence>
<sequence length="176" mass="18128">MAPIVRFSGNIEFARGFGESFRIDDVPVDLDTMSVSELRLMVQAKAKRTYKMAVLNGMYIGETQIDGTEQKDRMLLRDIPEILTHREIQCNFKLGPLDSVSNDVIAAGGGLVGAVAGPLAVQSAISAAGFGAGGIVAGTPAAALMASYGGSVGAGSAVAILQSAGAVGLGQRKDTR</sequence>
<organism evidence="6 7">
    <name type="scientific">Puccinia sorghi</name>
    <dbReference type="NCBI Taxonomy" id="27349"/>
    <lineage>
        <taxon>Eukaryota</taxon>
        <taxon>Fungi</taxon>
        <taxon>Dikarya</taxon>
        <taxon>Basidiomycota</taxon>
        <taxon>Pucciniomycotina</taxon>
        <taxon>Pucciniomycetes</taxon>
        <taxon>Pucciniales</taxon>
        <taxon>Pucciniaceae</taxon>
        <taxon>Puccinia</taxon>
    </lineage>
</organism>
<dbReference type="PANTHER" id="PTHR16932">
    <property type="entry name" value="INTERFERON ALPHA-INDUCIBLE PROTEIN 27"/>
    <property type="match status" value="1"/>
</dbReference>
<dbReference type="OrthoDB" id="10306296at2759"/>
<dbReference type="PANTHER" id="PTHR16932:SF18">
    <property type="entry name" value="INTERFERON, ALPHA-INDUCIBLE PROTEIN 27-LIKE 2"/>
    <property type="match status" value="1"/>
</dbReference>
<evidence type="ECO:0000256" key="3">
    <source>
        <dbReference type="ARBA" id="ARBA00022692"/>
    </source>
</evidence>
<keyword evidence="4" id="KW-1133">Transmembrane helix</keyword>
<reference evidence="6 7" key="1">
    <citation type="submission" date="2015-08" db="EMBL/GenBank/DDBJ databases">
        <title>Next Generation Sequencing and Analysis of the Genome of Puccinia sorghi L Schw, the Causal Agent of Maize Common Rust.</title>
        <authorList>
            <person name="Rochi L."/>
            <person name="Burguener G."/>
            <person name="Darino M."/>
            <person name="Turjanski A."/>
            <person name="Kreff E."/>
            <person name="Dieguez M.J."/>
            <person name="Sacco F."/>
        </authorList>
    </citation>
    <scope>NUCLEOTIDE SEQUENCE [LARGE SCALE GENOMIC DNA]</scope>
    <source>
        <strain evidence="6 7">RO10H11247</strain>
    </source>
</reference>
<comment type="similarity">
    <text evidence="2">Belongs to the IFI6/IFI27 family.</text>
</comment>
<keyword evidence="3" id="KW-0812">Transmembrane</keyword>